<sequence>MLHLHLHHNHTPPAKRDGNAGKSGSKRENSNQGGIKSGVAQVEKGLQPRQNCSDPHAAVMPLSPAWHSSPRAASCIHINVLVPVTKLIIENSSHCFRFKSIRGSQTCVLRHVTIRIATDPSQGHFSCPPIVMVIFESLILKDFGIEYQGMREGAVQTH</sequence>
<protein>
    <submittedName>
        <fullName evidence="2">Uncharacterized protein</fullName>
    </submittedName>
</protein>
<name>A0AAV4M6Z8_CAEEX</name>
<keyword evidence="3" id="KW-1185">Reference proteome</keyword>
<gene>
    <name evidence="2" type="ORF">CEXT_512191</name>
</gene>
<reference evidence="2 3" key="1">
    <citation type="submission" date="2021-06" db="EMBL/GenBank/DDBJ databases">
        <title>Caerostris extrusa draft genome.</title>
        <authorList>
            <person name="Kono N."/>
            <person name="Arakawa K."/>
        </authorList>
    </citation>
    <scope>NUCLEOTIDE SEQUENCE [LARGE SCALE GENOMIC DNA]</scope>
</reference>
<proteinExistence type="predicted"/>
<feature type="region of interest" description="Disordered" evidence="1">
    <location>
        <begin position="1"/>
        <end position="35"/>
    </location>
</feature>
<evidence type="ECO:0000313" key="2">
    <source>
        <dbReference type="EMBL" id="GIX68138.1"/>
    </source>
</evidence>
<organism evidence="2 3">
    <name type="scientific">Caerostris extrusa</name>
    <name type="common">Bark spider</name>
    <name type="synonym">Caerostris bankana</name>
    <dbReference type="NCBI Taxonomy" id="172846"/>
    <lineage>
        <taxon>Eukaryota</taxon>
        <taxon>Metazoa</taxon>
        <taxon>Ecdysozoa</taxon>
        <taxon>Arthropoda</taxon>
        <taxon>Chelicerata</taxon>
        <taxon>Arachnida</taxon>
        <taxon>Araneae</taxon>
        <taxon>Araneomorphae</taxon>
        <taxon>Entelegynae</taxon>
        <taxon>Araneoidea</taxon>
        <taxon>Araneidae</taxon>
        <taxon>Caerostris</taxon>
    </lineage>
</organism>
<evidence type="ECO:0000313" key="3">
    <source>
        <dbReference type="Proteomes" id="UP001054945"/>
    </source>
</evidence>
<feature type="compositionally biased region" description="Basic and acidic residues" evidence="1">
    <location>
        <begin position="14"/>
        <end position="29"/>
    </location>
</feature>
<feature type="compositionally biased region" description="Basic residues" evidence="1">
    <location>
        <begin position="1"/>
        <end position="10"/>
    </location>
</feature>
<evidence type="ECO:0000256" key="1">
    <source>
        <dbReference type="SAM" id="MobiDB-lite"/>
    </source>
</evidence>
<comment type="caution">
    <text evidence="2">The sequence shown here is derived from an EMBL/GenBank/DDBJ whole genome shotgun (WGS) entry which is preliminary data.</text>
</comment>
<accession>A0AAV4M6Z8</accession>
<dbReference type="Proteomes" id="UP001054945">
    <property type="component" value="Unassembled WGS sequence"/>
</dbReference>
<dbReference type="EMBL" id="BPLR01019463">
    <property type="protein sequence ID" value="GIX68138.1"/>
    <property type="molecule type" value="Genomic_DNA"/>
</dbReference>
<dbReference type="AlphaFoldDB" id="A0AAV4M6Z8"/>